<proteinExistence type="predicted"/>
<evidence type="ECO:0008006" key="3">
    <source>
        <dbReference type="Google" id="ProtNLM"/>
    </source>
</evidence>
<comment type="caution">
    <text evidence="1">The sequence shown here is derived from an EMBL/GenBank/DDBJ whole genome shotgun (WGS) entry which is preliminary data.</text>
</comment>
<dbReference type="AlphaFoldDB" id="A0A7J5PYM8"/>
<organism evidence="1 2">
    <name type="scientific">Bacteroides xylanisolvens</name>
    <dbReference type="NCBI Taxonomy" id="371601"/>
    <lineage>
        <taxon>Bacteria</taxon>
        <taxon>Pseudomonadati</taxon>
        <taxon>Bacteroidota</taxon>
        <taxon>Bacteroidia</taxon>
        <taxon>Bacteroidales</taxon>
        <taxon>Bacteroidaceae</taxon>
        <taxon>Bacteroides</taxon>
    </lineage>
</organism>
<sequence length="67" mass="8051">MFNMEIIKQNSRRVYDLMKQMYRYTFKELEQATSLDSTDLCLALIELQREGRLEYGKNETGIYYARA</sequence>
<dbReference type="EMBL" id="WDED01000009">
    <property type="protein sequence ID" value="KAB6148374.1"/>
    <property type="molecule type" value="Genomic_DNA"/>
</dbReference>
<dbReference type="Gene3D" id="1.10.10.10">
    <property type="entry name" value="Winged helix-like DNA-binding domain superfamily/Winged helix DNA-binding domain"/>
    <property type="match status" value="1"/>
</dbReference>
<name>A0A7J5PYM8_9BACE</name>
<dbReference type="Proteomes" id="UP000434604">
    <property type="component" value="Unassembled WGS sequence"/>
</dbReference>
<gene>
    <name evidence="1" type="ORF">GA398_07415</name>
</gene>
<evidence type="ECO:0000313" key="1">
    <source>
        <dbReference type="EMBL" id="KAB6148374.1"/>
    </source>
</evidence>
<protein>
    <recommendedName>
        <fullName evidence="3">Winged helix-turn-helix domain-containing protein</fullName>
    </recommendedName>
</protein>
<reference evidence="1 2" key="1">
    <citation type="journal article" date="2019" name="Nat. Med.">
        <title>A library of human gut bacterial isolates paired with longitudinal multiomics data enables mechanistic microbiome research.</title>
        <authorList>
            <person name="Poyet M."/>
            <person name="Groussin M."/>
            <person name="Gibbons S.M."/>
            <person name="Avila-Pacheco J."/>
            <person name="Jiang X."/>
            <person name="Kearney S.M."/>
            <person name="Perrotta A.R."/>
            <person name="Berdy B."/>
            <person name="Zhao S."/>
            <person name="Lieberman T.D."/>
            <person name="Swanson P.K."/>
            <person name="Smith M."/>
            <person name="Roesemann S."/>
            <person name="Alexander J.E."/>
            <person name="Rich S.A."/>
            <person name="Livny J."/>
            <person name="Vlamakis H."/>
            <person name="Clish C."/>
            <person name="Bullock K."/>
            <person name="Deik A."/>
            <person name="Scott J."/>
            <person name="Pierce K.A."/>
            <person name="Xavier R.J."/>
            <person name="Alm E.J."/>
        </authorList>
    </citation>
    <scope>NUCLEOTIDE SEQUENCE [LARGE SCALE GENOMIC DNA]</scope>
    <source>
        <strain evidence="1 2">BIOML-A58</strain>
    </source>
</reference>
<evidence type="ECO:0000313" key="2">
    <source>
        <dbReference type="Proteomes" id="UP000434604"/>
    </source>
</evidence>
<accession>A0A7J5PYM8</accession>
<dbReference type="InterPro" id="IPR036388">
    <property type="entry name" value="WH-like_DNA-bd_sf"/>
</dbReference>
<dbReference type="RefSeq" id="WP_117595912.1">
    <property type="nucleotide sequence ID" value="NZ_WDED01000009.1"/>
</dbReference>